<dbReference type="GeneID" id="100841926"/>
<dbReference type="PROSITE" id="PS50181">
    <property type="entry name" value="FBOX"/>
    <property type="match status" value="1"/>
</dbReference>
<organism evidence="3">
    <name type="scientific">Brachypodium distachyon</name>
    <name type="common">Purple false brome</name>
    <name type="synonym">Trachynia distachya</name>
    <dbReference type="NCBI Taxonomy" id="15368"/>
    <lineage>
        <taxon>Eukaryota</taxon>
        <taxon>Viridiplantae</taxon>
        <taxon>Streptophyta</taxon>
        <taxon>Embryophyta</taxon>
        <taxon>Tracheophyta</taxon>
        <taxon>Spermatophyta</taxon>
        <taxon>Magnoliopsida</taxon>
        <taxon>Liliopsida</taxon>
        <taxon>Poales</taxon>
        <taxon>Poaceae</taxon>
        <taxon>BOP clade</taxon>
        <taxon>Pooideae</taxon>
        <taxon>Stipodae</taxon>
        <taxon>Brachypodieae</taxon>
        <taxon>Brachypodium</taxon>
    </lineage>
</organism>
<sequence>MAAGAADEEEDRLSGLPDDVLHSILARLPFKHAVRTSALSRRWPRLWLHALAASPVLDFTDPDFVRGHSRAQFVATVNRCLSARGAAPLRALRVAFSPFGAFERDVVGWISAALGSGATEVDVDLRAQGRRRSGGIEADAEDDGGGTFRRTEVELRGDLFCSPSSLSRLSLSRFSLRHVPPGAAGLAGLTSLSLSHVDVTDDALRDAVSGCPVLEFLSLRSCDLLSNVRIAGGRLRGLEVVRCQVRQLQVAAPALESFAFHGDLMYLREDDSKPLEFIGSKGNNVTPPPSEATPELRDAYLSHVDFSGEDEVFDGFAYTEFLNKVAHAKILTICSVALLHIEEERFFSMPTIDTPNLQELQVLMGSLGDDDDTRFPDFFELAAPPLLERLFIQLPADCDGDSEEEDTDMVPGHEISLGRLTFIKVANFRGTRRELRLLRFLVGMAPALEQLVLVTPDPEAEQGGTTLRHDDQDKQQLLQIVQEQLSEVRKARRDQAHVVVCRARDDGSRRPAHSKYYHHDRE</sequence>
<evidence type="ECO:0000313" key="4">
    <source>
        <dbReference type="Proteomes" id="UP000008810"/>
    </source>
</evidence>
<dbReference type="STRING" id="15368.I1HE42"/>
<proteinExistence type="predicted"/>
<dbReference type="Gene3D" id="1.20.1280.50">
    <property type="match status" value="1"/>
</dbReference>
<dbReference type="SUPFAM" id="SSF81383">
    <property type="entry name" value="F-box domain"/>
    <property type="match status" value="1"/>
</dbReference>
<keyword evidence="4" id="KW-1185">Reference proteome</keyword>
<dbReference type="SUPFAM" id="SSF52058">
    <property type="entry name" value="L domain-like"/>
    <property type="match status" value="1"/>
</dbReference>
<dbReference type="InterPro" id="IPR053772">
    <property type="entry name" value="At1g61320/At1g61330-like"/>
</dbReference>
<name>I1HE42_BRADI</name>
<dbReference type="KEGG" id="bdi:100841926"/>
<evidence type="ECO:0000313" key="3">
    <source>
        <dbReference type="EnsemblPlants" id="KQK03704"/>
    </source>
</evidence>
<feature type="domain" description="F-box" evidence="1">
    <location>
        <begin position="10"/>
        <end position="46"/>
    </location>
</feature>
<dbReference type="Pfam" id="PF24758">
    <property type="entry name" value="LRR_At5g56370"/>
    <property type="match status" value="1"/>
</dbReference>
<dbReference type="InterPro" id="IPR055411">
    <property type="entry name" value="LRR_FXL15/At3g58940/PEG3-like"/>
</dbReference>
<reference evidence="2" key="2">
    <citation type="submission" date="2017-06" db="EMBL/GenBank/DDBJ databases">
        <title>WGS assembly of Brachypodium distachyon.</title>
        <authorList>
            <consortium name="The International Brachypodium Initiative"/>
            <person name="Lucas S."/>
            <person name="Harmon-Smith M."/>
            <person name="Lail K."/>
            <person name="Tice H."/>
            <person name="Grimwood J."/>
            <person name="Bruce D."/>
            <person name="Barry K."/>
            <person name="Shu S."/>
            <person name="Lindquist E."/>
            <person name="Wang M."/>
            <person name="Pitluck S."/>
            <person name="Vogel J.P."/>
            <person name="Garvin D.F."/>
            <person name="Mockler T.C."/>
            <person name="Schmutz J."/>
            <person name="Rokhsar D."/>
            <person name="Bevan M.W."/>
        </authorList>
    </citation>
    <scope>NUCLEOTIDE SEQUENCE</scope>
    <source>
        <strain evidence="2">Bd21</strain>
    </source>
</reference>
<dbReference type="Pfam" id="PF00646">
    <property type="entry name" value="F-box"/>
    <property type="match status" value="1"/>
</dbReference>
<dbReference type="InterPro" id="IPR036047">
    <property type="entry name" value="F-box-like_dom_sf"/>
</dbReference>
<dbReference type="HOGENOM" id="CLU_570383_0_0_1"/>
<dbReference type="PANTHER" id="PTHR34145">
    <property type="entry name" value="OS02G0105600 PROTEIN"/>
    <property type="match status" value="1"/>
</dbReference>
<accession>I1HE42</accession>
<dbReference type="Proteomes" id="UP000008810">
    <property type="component" value="Chromosome 2"/>
</dbReference>
<evidence type="ECO:0000313" key="2">
    <source>
        <dbReference type="EMBL" id="KQK03704.1"/>
    </source>
</evidence>
<dbReference type="EnsemblPlants" id="KQK03704">
    <property type="protein sequence ID" value="KQK03704"/>
    <property type="gene ID" value="BRADI_2g09407v3"/>
</dbReference>
<dbReference type="RefSeq" id="XP_003565610.1">
    <property type="nucleotide sequence ID" value="XM_003565562.4"/>
</dbReference>
<reference evidence="2 3" key="1">
    <citation type="journal article" date="2010" name="Nature">
        <title>Genome sequencing and analysis of the model grass Brachypodium distachyon.</title>
        <authorList>
            <consortium name="International Brachypodium Initiative"/>
        </authorList>
    </citation>
    <scope>NUCLEOTIDE SEQUENCE [LARGE SCALE GENOMIC DNA]</scope>
    <source>
        <strain evidence="2 3">Bd21</strain>
    </source>
</reference>
<gene>
    <name evidence="3" type="primary">LOC100841926</name>
    <name evidence="2" type="ORF">BRADI_2g09407v3</name>
</gene>
<protein>
    <recommendedName>
        <fullName evidence="1">F-box domain-containing protein</fullName>
    </recommendedName>
</protein>
<dbReference type="InterPro" id="IPR032675">
    <property type="entry name" value="LRR_dom_sf"/>
</dbReference>
<dbReference type="OrthoDB" id="673865at2759"/>
<reference evidence="3" key="3">
    <citation type="submission" date="2018-08" db="UniProtKB">
        <authorList>
            <consortium name="EnsemblPlants"/>
        </authorList>
    </citation>
    <scope>IDENTIFICATION</scope>
    <source>
        <strain evidence="3">cv. Bd21</strain>
    </source>
</reference>
<evidence type="ECO:0000259" key="1">
    <source>
        <dbReference type="PROSITE" id="PS50181"/>
    </source>
</evidence>
<dbReference type="EMBL" id="CM000881">
    <property type="protein sequence ID" value="KQK03704.1"/>
    <property type="molecule type" value="Genomic_DNA"/>
</dbReference>
<dbReference type="CDD" id="cd22160">
    <property type="entry name" value="F-box_AtFBL13-like"/>
    <property type="match status" value="1"/>
</dbReference>
<dbReference type="PANTHER" id="PTHR34145:SF65">
    <property type="entry name" value="FBD DOMAIN-CONTAINING PROTEIN"/>
    <property type="match status" value="1"/>
</dbReference>
<dbReference type="OMA" id="RNIWAST"/>
<dbReference type="AlphaFoldDB" id="I1HE42"/>
<dbReference type="InterPro" id="IPR053781">
    <property type="entry name" value="F-box_AtFBL13-like"/>
</dbReference>
<dbReference type="InterPro" id="IPR001810">
    <property type="entry name" value="F-box_dom"/>
</dbReference>
<dbReference type="Gene3D" id="3.80.10.10">
    <property type="entry name" value="Ribonuclease Inhibitor"/>
    <property type="match status" value="1"/>
</dbReference>
<dbReference type="eggNOG" id="ENOG502SQ4G">
    <property type="taxonomic scope" value="Eukaryota"/>
</dbReference>
<dbReference type="Gramene" id="KQK03704">
    <property type="protein sequence ID" value="KQK03704"/>
    <property type="gene ID" value="BRADI_2g09407v3"/>
</dbReference>